<dbReference type="GO" id="GO:0006260">
    <property type="term" value="P:DNA replication"/>
    <property type="evidence" value="ECO:0007669"/>
    <property type="project" value="InterPro"/>
</dbReference>
<dbReference type="Gene3D" id="3.40.1360.10">
    <property type="match status" value="1"/>
</dbReference>
<comment type="caution">
    <text evidence="1">The sequence shown here is derived from an EMBL/GenBank/DDBJ whole genome shotgun (WGS) entry which is preliminary data.</text>
</comment>
<reference evidence="1" key="1">
    <citation type="journal article" date="2015" name="Nature">
        <title>Complex archaea that bridge the gap between prokaryotes and eukaryotes.</title>
        <authorList>
            <person name="Spang A."/>
            <person name="Saw J.H."/>
            <person name="Jorgensen S.L."/>
            <person name="Zaremba-Niedzwiedzka K."/>
            <person name="Martijn J."/>
            <person name="Lind A.E."/>
            <person name="van Eijk R."/>
            <person name="Schleper C."/>
            <person name="Guy L."/>
            <person name="Ettema T.J."/>
        </authorList>
    </citation>
    <scope>NUCLEOTIDE SEQUENCE</scope>
</reference>
<gene>
    <name evidence="1" type="ORF">LCGC14_0235560</name>
</gene>
<dbReference type="Gene3D" id="3.90.580.10">
    <property type="entry name" value="Zinc finger, CHC2-type domain"/>
    <property type="match status" value="1"/>
</dbReference>
<sequence length="311" mass="35472">MTTNKLQQTLKALRIPFQESTKCLNINCPFCVGKSSGRRDDKFRCGIFPNVLRYYCFRCHRKGSFYDILSTLLGYTRSEYARTVDKAPDLQDKDVLDIIRENLHGVPTVKAKKADKIELPPSRGVTPELVGDQPLLRQFLVDRGISLRTCSDYMVRYTGVAGQHAQRLIIPIYDDNQNLVAWQGRDVSSKAKLKYFTNGPIMDYLYWTVSVEPPYRIYLVEGAIDCWRMGHNAVTCFSKQLTRGQRAKLVTDDYIKELVLCWDSDAYNEARGTALDLAPIMRTGVVRLPEGEDPDSLGAKAVRELDIEWLN</sequence>
<dbReference type="InterPro" id="IPR034154">
    <property type="entry name" value="TOPRIM_DnaG/twinkle"/>
</dbReference>
<dbReference type="EMBL" id="LAZR01000116">
    <property type="protein sequence ID" value="KKN89710.1"/>
    <property type="molecule type" value="Genomic_DNA"/>
</dbReference>
<dbReference type="AlphaFoldDB" id="A0A0F9U8Z8"/>
<dbReference type="SUPFAM" id="SSF56731">
    <property type="entry name" value="DNA primase core"/>
    <property type="match status" value="1"/>
</dbReference>
<dbReference type="CDD" id="cd01029">
    <property type="entry name" value="TOPRIM_primases"/>
    <property type="match status" value="1"/>
</dbReference>
<proteinExistence type="predicted"/>
<protein>
    <submittedName>
        <fullName evidence="1">Uncharacterized protein</fullName>
    </submittedName>
</protein>
<organism evidence="1">
    <name type="scientific">marine sediment metagenome</name>
    <dbReference type="NCBI Taxonomy" id="412755"/>
    <lineage>
        <taxon>unclassified sequences</taxon>
        <taxon>metagenomes</taxon>
        <taxon>ecological metagenomes</taxon>
    </lineage>
</organism>
<dbReference type="InterPro" id="IPR036977">
    <property type="entry name" value="DNA_primase_Znf_CHC2"/>
</dbReference>
<accession>A0A0F9U8Z8</accession>
<dbReference type="GO" id="GO:0003677">
    <property type="term" value="F:DNA binding"/>
    <property type="evidence" value="ECO:0007669"/>
    <property type="project" value="InterPro"/>
</dbReference>
<evidence type="ECO:0000313" key="1">
    <source>
        <dbReference type="EMBL" id="KKN89710.1"/>
    </source>
</evidence>
<dbReference type="GO" id="GO:0008270">
    <property type="term" value="F:zinc ion binding"/>
    <property type="evidence" value="ECO:0007669"/>
    <property type="project" value="InterPro"/>
</dbReference>
<name>A0A0F9U8Z8_9ZZZZ</name>